<keyword evidence="4 11" id="KW-0808">Transferase</keyword>
<evidence type="ECO:0000259" key="10">
    <source>
        <dbReference type="Pfam" id="PF00432"/>
    </source>
</evidence>
<evidence type="ECO:0000256" key="2">
    <source>
        <dbReference type="ARBA" id="ARBA00010497"/>
    </source>
</evidence>
<sequence>MSRLLAFLFSLIFLVCLMSIEPYLFQLAQRLSQDISLLSDIRTEKHRQFILSAQMPDGGFRGREGDSDLYYTGFAVRSLVMLGGIKPTEATGLSSFLQSHSIERLNVIDLLSWLYCALIVQMAGGTDLITLQNKNGKEHLLNKIELLRRHDGGYAKTEQGAASSTYHSFLVMLIYQLLGETIPRPNALIQFLYDRQRDDGGFVEIAPMKRSGTNPTAAAVAMLNLLDAMDNDIQDDVRYFLKSVQSDEGGFQANSRIPFADGLSTFTGLLTLQDLHLKDVLNEKKTIEYITQWLEFPTGGFRGANWDEAADVEYTFYGLGTLALLNRKG</sequence>
<dbReference type="Gene3D" id="1.50.10.20">
    <property type="match status" value="2"/>
</dbReference>
<gene>
    <name evidence="11" type="ORF">MNBD_PLANCTO02-3416</name>
</gene>
<dbReference type="InterPro" id="IPR008930">
    <property type="entry name" value="Terpenoid_cyclase/PrenylTrfase"/>
</dbReference>
<dbReference type="EMBL" id="UOGL01000384">
    <property type="protein sequence ID" value="VAX39931.1"/>
    <property type="molecule type" value="Genomic_DNA"/>
</dbReference>
<evidence type="ECO:0000256" key="1">
    <source>
        <dbReference type="ARBA" id="ARBA00001947"/>
    </source>
</evidence>
<reference evidence="11" key="1">
    <citation type="submission" date="2018-06" db="EMBL/GenBank/DDBJ databases">
        <authorList>
            <person name="Zhirakovskaya E."/>
        </authorList>
    </citation>
    <scope>NUCLEOTIDE SEQUENCE</scope>
</reference>
<dbReference type="InterPro" id="IPR001330">
    <property type="entry name" value="Prenyltrans"/>
</dbReference>
<dbReference type="CDD" id="cd00688">
    <property type="entry name" value="ISOPREN_C2_like"/>
    <property type="match status" value="1"/>
</dbReference>
<dbReference type="Pfam" id="PF00432">
    <property type="entry name" value="Prenyltrans"/>
    <property type="match status" value="2"/>
</dbReference>
<keyword evidence="5" id="KW-0479">Metal-binding</keyword>
<dbReference type="PANTHER" id="PTHR11774:SF11">
    <property type="entry name" value="GERANYLGERANYL TRANSFERASE TYPE-2 SUBUNIT BETA"/>
    <property type="match status" value="1"/>
</dbReference>
<evidence type="ECO:0000256" key="3">
    <source>
        <dbReference type="ARBA" id="ARBA00022602"/>
    </source>
</evidence>
<comment type="cofactor">
    <cofactor evidence="1">
        <name>Zn(2+)</name>
        <dbReference type="ChEBI" id="CHEBI:29105"/>
    </cofactor>
</comment>
<dbReference type="GO" id="GO:0008318">
    <property type="term" value="F:protein prenyltransferase activity"/>
    <property type="evidence" value="ECO:0007669"/>
    <property type="project" value="InterPro"/>
</dbReference>
<keyword evidence="7" id="KW-0862">Zinc</keyword>
<proteinExistence type="inferred from homology"/>
<dbReference type="SUPFAM" id="SSF48239">
    <property type="entry name" value="Terpenoid cyclases/Protein prenyltransferases"/>
    <property type="match status" value="1"/>
</dbReference>
<keyword evidence="3" id="KW-0637">Prenyltransferase</keyword>
<protein>
    <recommendedName>
        <fullName evidence="8">Geranylgeranyl transferase type II subunit beta</fullName>
    </recommendedName>
    <alternativeName>
        <fullName evidence="9">Type II protein geranyl-geranyltransferase subunit beta</fullName>
    </alternativeName>
</protein>
<name>A0A3B1DLX4_9ZZZZ</name>
<evidence type="ECO:0000256" key="7">
    <source>
        <dbReference type="ARBA" id="ARBA00022833"/>
    </source>
</evidence>
<dbReference type="InterPro" id="IPR045089">
    <property type="entry name" value="PGGT1B-like"/>
</dbReference>
<evidence type="ECO:0000256" key="8">
    <source>
        <dbReference type="ARBA" id="ARBA00030816"/>
    </source>
</evidence>
<accession>A0A3B1DLX4</accession>
<feature type="domain" description="Prenyltransferase alpha-alpha toroid" evidence="10">
    <location>
        <begin position="37"/>
        <end position="99"/>
    </location>
</feature>
<keyword evidence="6" id="KW-0677">Repeat</keyword>
<evidence type="ECO:0000256" key="5">
    <source>
        <dbReference type="ARBA" id="ARBA00022723"/>
    </source>
</evidence>
<evidence type="ECO:0000256" key="6">
    <source>
        <dbReference type="ARBA" id="ARBA00022737"/>
    </source>
</evidence>
<dbReference type="PANTHER" id="PTHR11774">
    <property type="entry name" value="GERANYLGERANYL TRANSFERASE TYPE BETA SUBUNIT"/>
    <property type="match status" value="1"/>
</dbReference>
<evidence type="ECO:0000313" key="11">
    <source>
        <dbReference type="EMBL" id="VAX39931.1"/>
    </source>
</evidence>
<feature type="domain" description="Prenyltransferase alpha-alpha toroid" evidence="10">
    <location>
        <begin position="125"/>
        <end position="326"/>
    </location>
</feature>
<comment type="similarity">
    <text evidence="2">Belongs to the protein prenyltransferase subunit beta family.</text>
</comment>
<organism evidence="11">
    <name type="scientific">hydrothermal vent metagenome</name>
    <dbReference type="NCBI Taxonomy" id="652676"/>
    <lineage>
        <taxon>unclassified sequences</taxon>
        <taxon>metagenomes</taxon>
        <taxon>ecological metagenomes</taxon>
    </lineage>
</organism>
<evidence type="ECO:0000256" key="4">
    <source>
        <dbReference type="ARBA" id="ARBA00022679"/>
    </source>
</evidence>
<dbReference type="AlphaFoldDB" id="A0A3B1DLX4"/>
<dbReference type="GO" id="GO:0046872">
    <property type="term" value="F:metal ion binding"/>
    <property type="evidence" value="ECO:0007669"/>
    <property type="project" value="UniProtKB-KW"/>
</dbReference>
<evidence type="ECO:0000256" key="9">
    <source>
        <dbReference type="ARBA" id="ARBA00032766"/>
    </source>
</evidence>